<dbReference type="EMBL" id="AZFQ01000023">
    <property type="protein sequence ID" value="KRL99743.1"/>
    <property type="molecule type" value="Genomic_DNA"/>
</dbReference>
<protein>
    <submittedName>
        <fullName evidence="2">Uncharacterized protein</fullName>
    </submittedName>
</protein>
<dbReference type="GeneID" id="98307530"/>
<keyword evidence="1" id="KW-0812">Transmembrane</keyword>
<gene>
    <name evidence="2" type="ORF">FD50_GL000062</name>
</gene>
<evidence type="ECO:0000313" key="3">
    <source>
        <dbReference type="Proteomes" id="UP000051166"/>
    </source>
</evidence>
<organism evidence="2 3">
    <name type="scientific">Liquorilactobacillus satsumensis DSM 16230 = JCM 12392</name>
    <dbReference type="NCBI Taxonomy" id="1423801"/>
    <lineage>
        <taxon>Bacteria</taxon>
        <taxon>Bacillati</taxon>
        <taxon>Bacillota</taxon>
        <taxon>Bacilli</taxon>
        <taxon>Lactobacillales</taxon>
        <taxon>Lactobacillaceae</taxon>
        <taxon>Liquorilactobacillus</taxon>
    </lineage>
</organism>
<comment type="caution">
    <text evidence="2">The sequence shown here is derived from an EMBL/GenBank/DDBJ whole genome shotgun (WGS) entry which is preliminary data.</text>
</comment>
<sequence length="82" mass="9596">MWLVIVVGLGILILPLIIDIASWIMIIGFAIILIGWFFHAVLWLLPFVVMYFVGQWLIDKYYLRTGKGEFWASKKLKARLKK</sequence>
<proteinExistence type="predicted"/>
<dbReference type="PATRIC" id="fig|1423801.4.peg.60"/>
<name>A0A0R1V287_9LACO</name>
<keyword evidence="1" id="KW-1133">Transmembrane helix</keyword>
<dbReference type="RefSeq" id="WP_054756648.1">
    <property type="nucleotide sequence ID" value="NZ_AZFQ01000023.1"/>
</dbReference>
<keyword evidence="1" id="KW-0472">Membrane</keyword>
<dbReference type="Proteomes" id="UP000051166">
    <property type="component" value="Unassembled WGS sequence"/>
</dbReference>
<keyword evidence="3" id="KW-1185">Reference proteome</keyword>
<accession>A0A0R1V287</accession>
<feature type="transmembrane region" description="Helical" evidence="1">
    <location>
        <begin position="12"/>
        <end position="34"/>
    </location>
</feature>
<evidence type="ECO:0000256" key="1">
    <source>
        <dbReference type="SAM" id="Phobius"/>
    </source>
</evidence>
<reference evidence="2 3" key="1">
    <citation type="journal article" date="2015" name="Genome Announc.">
        <title>Expanding the biotechnology potential of lactobacilli through comparative genomics of 213 strains and associated genera.</title>
        <authorList>
            <person name="Sun Z."/>
            <person name="Harris H.M."/>
            <person name="McCann A."/>
            <person name="Guo C."/>
            <person name="Argimon S."/>
            <person name="Zhang W."/>
            <person name="Yang X."/>
            <person name="Jeffery I.B."/>
            <person name="Cooney J.C."/>
            <person name="Kagawa T.F."/>
            <person name="Liu W."/>
            <person name="Song Y."/>
            <person name="Salvetti E."/>
            <person name="Wrobel A."/>
            <person name="Rasinkangas P."/>
            <person name="Parkhill J."/>
            <person name="Rea M.C."/>
            <person name="O'Sullivan O."/>
            <person name="Ritari J."/>
            <person name="Douillard F.P."/>
            <person name="Paul Ross R."/>
            <person name="Yang R."/>
            <person name="Briner A.E."/>
            <person name="Felis G.E."/>
            <person name="de Vos W.M."/>
            <person name="Barrangou R."/>
            <person name="Klaenhammer T.R."/>
            <person name="Caufield P.W."/>
            <person name="Cui Y."/>
            <person name="Zhang H."/>
            <person name="O'Toole P.W."/>
        </authorList>
    </citation>
    <scope>NUCLEOTIDE SEQUENCE [LARGE SCALE GENOMIC DNA]</scope>
    <source>
        <strain evidence="2 3">DSM 16230</strain>
    </source>
</reference>
<evidence type="ECO:0000313" key="2">
    <source>
        <dbReference type="EMBL" id="KRL99743.1"/>
    </source>
</evidence>
<feature type="transmembrane region" description="Helical" evidence="1">
    <location>
        <begin position="40"/>
        <end position="58"/>
    </location>
</feature>
<dbReference type="AlphaFoldDB" id="A0A0R1V287"/>